<evidence type="ECO:0000256" key="1">
    <source>
        <dbReference type="ARBA" id="ARBA00022741"/>
    </source>
</evidence>
<keyword evidence="3 7" id="KW-0175">Coiled coil</keyword>
<dbReference type="Gene3D" id="1.20.5.340">
    <property type="match status" value="1"/>
</dbReference>
<dbReference type="GO" id="GO:0016460">
    <property type="term" value="C:myosin II complex"/>
    <property type="evidence" value="ECO:0007669"/>
    <property type="project" value="TreeGrafter"/>
</dbReference>
<comment type="caution">
    <text evidence="9">The sequence shown here is derived from an EMBL/GenBank/DDBJ whole genome shotgun (WGS) entry which is preliminary data.</text>
</comment>
<dbReference type="SUPFAM" id="SSF52540">
    <property type="entry name" value="P-loop containing nucleoside triphosphate hydrolases"/>
    <property type="match status" value="1"/>
</dbReference>
<keyword evidence="1" id="KW-0547">Nucleotide-binding</keyword>
<dbReference type="GO" id="GO:0005737">
    <property type="term" value="C:cytoplasm"/>
    <property type="evidence" value="ECO:0007669"/>
    <property type="project" value="UniProtKB-ARBA"/>
</dbReference>
<evidence type="ECO:0000256" key="2">
    <source>
        <dbReference type="ARBA" id="ARBA00022840"/>
    </source>
</evidence>
<dbReference type="PANTHER" id="PTHR45615">
    <property type="entry name" value="MYOSIN HEAVY CHAIN, NON-MUSCLE"/>
    <property type="match status" value="1"/>
</dbReference>
<dbReference type="AlphaFoldDB" id="A0AAW0WXX2"/>
<keyword evidence="10" id="KW-1185">Reference proteome</keyword>
<dbReference type="GO" id="GO:0031032">
    <property type="term" value="P:actomyosin structure organization"/>
    <property type="evidence" value="ECO:0007669"/>
    <property type="project" value="TreeGrafter"/>
</dbReference>
<dbReference type="InterPro" id="IPR000048">
    <property type="entry name" value="IQ_motif_EF-hand-BS"/>
</dbReference>
<dbReference type="Pfam" id="PF00612">
    <property type="entry name" value="IQ"/>
    <property type="match status" value="1"/>
</dbReference>
<evidence type="ECO:0000256" key="4">
    <source>
        <dbReference type="ARBA" id="ARBA00023123"/>
    </source>
</evidence>
<evidence type="ECO:0000259" key="8">
    <source>
        <dbReference type="PROSITE" id="PS51456"/>
    </source>
</evidence>
<dbReference type="Gene3D" id="1.20.58.530">
    <property type="match status" value="1"/>
</dbReference>
<dbReference type="Gene3D" id="6.20.240.20">
    <property type="match status" value="1"/>
</dbReference>
<evidence type="ECO:0000256" key="5">
    <source>
        <dbReference type="ARBA" id="ARBA00023175"/>
    </source>
</evidence>
<dbReference type="Gene3D" id="1.20.120.720">
    <property type="entry name" value="Myosin VI head, motor domain, U50 subdomain"/>
    <property type="match status" value="1"/>
</dbReference>
<gene>
    <name evidence="9" type="ORF">OTU49_007112</name>
</gene>
<dbReference type="GO" id="GO:0005524">
    <property type="term" value="F:ATP binding"/>
    <property type="evidence" value="ECO:0007669"/>
    <property type="project" value="UniProtKB-KW"/>
</dbReference>
<dbReference type="Pfam" id="PF00063">
    <property type="entry name" value="Myosin_head"/>
    <property type="match status" value="1"/>
</dbReference>
<evidence type="ECO:0000256" key="3">
    <source>
        <dbReference type="ARBA" id="ARBA00023054"/>
    </source>
</evidence>
<dbReference type="InterPro" id="IPR027417">
    <property type="entry name" value="P-loop_NTPase"/>
</dbReference>
<name>A0AAW0WXX2_CHEQU</name>
<comment type="caution">
    <text evidence="6">Lacks conserved residue(s) required for the propagation of feature annotation.</text>
</comment>
<comment type="similarity">
    <text evidence="6">Belongs to the TRAFAC class myosin-kinesin ATPase superfamily. Myosin family.</text>
</comment>
<feature type="domain" description="Myosin motor" evidence="8">
    <location>
        <begin position="1"/>
        <end position="399"/>
    </location>
</feature>
<evidence type="ECO:0000256" key="6">
    <source>
        <dbReference type="PROSITE-ProRule" id="PRU00782"/>
    </source>
</evidence>
<keyword evidence="2" id="KW-0067">ATP-binding</keyword>
<sequence length="682" mass="78149">RCISTSAHTSSSILVVDAPGFQNPASCGRTSGATFQDLCHNYTQERFQMLFHDTTFTAQTDRYAQENIEYGDVADEIGTPAPLIALIDKASSNCVVRTSQIDLRESDRRGLLWLLDEEAIFPGASDQSFLERLYAHYGDREYSQLLKKGAAADQFTLQHFQGTNPVTYSIQHWLKASRENPVMRQAAALLQESNKETLSRLFVFSRGPVSNTISGSVVGIEGSQSLRRASSIRRAFTTGTAGIKRKSVCLQVKFTVDGIIENLRRSKLRFVHCLLPQHNAGLCDLKASLMMPNNTNNSSEDILLNVPLVRSQLRGCQILDALRLHKQGFPEHLQYSEFRRRFAVLAPAEARAQAPVLDERAAVEVILAHLDLDSSVYRLGLSQIFFRTGAISRLEEQRDLVLTDVITCFQAHCRGYLARKKLEKRKVQETAIRCIQKNVRKFLGVREWPWWRLLVRVTPLLNVHRTEEELRTTKDELESVRARLERVEKERGYLKYENEKLESRLAEVTADLSEEHNTAHLAGERLEAEQAERMKLEKEVERLQANMRLVTTVNGKLEMERQALECEVVSVNNVNGDAEHDYDDAAEASLYKRKYDWCLREIELLKKQLKQQQEDDLDHLLLMKKQLEKKVSDAYEETEEQRQVVGQLKRKSQRLQAELNDLKILLEEQASRNNLLEKKQRK</sequence>
<keyword evidence="5" id="KW-0505">Motor protein</keyword>
<dbReference type="GO" id="GO:0032982">
    <property type="term" value="C:myosin filament"/>
    <property type="evidence" value="ECO:0007669"/>
    <property type="project" value="TreeGrafter"/>
</dbReference>
<reference evidence="9 10" key="1">
    <citation type="journal article" date="2024" name="BMC Genomics">
        <title>Genome assembly of redclaw crayfish (Cherax quadricarinatus) provides insights into its immune adaptation and hypoxia tolerance.</title>
        <authorList>
            <person name="Liu Z."/>
            <person name="Zheng J."/>
            <person name="Li H."/>
            <person name="Fang K."/>
            <person name="Wang S."/>
            <person name="He J."/>
            <person name="Zhou D."/>
            <person name="Weng S."/>
            <person name="Chi M."/>
            <person name="Gu Z."/>
            <person name="He J."/>
            <person name="Li F."/>
            <person name="Wang M."/>
        </authorList>
    </citation>
    <scope>NUCLEOTIDE SEQUENCE [LARGE SCALE GENOMIC DNA]</scope>
    <source>
        <strain evidence="9">ZL_2023a</strain>
    </source>
</reference>
<dbReference type="Proteomes" id="UP001445076">
    <property type="component" value="Unassembled WGS sequence"/>
</dbReference>
<feature type="coiled-coil region" evidence="7">
    <location>
        <begin position="595"/>
        <end position="679"/>
    </location>
</feature>
<protein>
    <recommendedName>
        <fullName evidence="8">Myosin motor domain-containing protein</fullName>
    </recommendedName>
</protein>
<dbReference type="PROSITE" id="PS50096">
    <property type="entry name" value="IQ"/>
    <property type="match status" value="1"/>
</dbReference>
<keyword evidence="4 6" id="KW-0518">Myosin</keyword>
<evidence type="ECO:0000313" key="9">
    <source>
        <dbReference type="EMBL" id="KAK8732468.1"/>
    </source>
</evidence>
<keyword evidence="6" id="KW-0009">Actin-binding</keyword>
<dbReference type="InterPro" id="IPR001609">
    <property type="entry name" value="Myosin_head_motor_dom-like"/>
</dbReference>
<dbReference type="PROSITE" id="PS51456">
    <property type="entry name" value="MYOSIN_MOTOR"/>
    <property type="match status" value="1"/>
</dbReference>
<proteinExistence type="inferred from homology"/>
<accession>A0AAW0WXX2</accession>
<evidence type="ECO:0000256" key="7">
    <source>
        <dbReference type="SAM" id="Coils"/>
    </source>
</evidence>
<dbReference type="SMART" id="SM00015">
    <property type="entry name" value="IQ"/>
    <property type="match status" value="1"/>
</dbReference>
<dbReference type="PANTHER" id="PTHR45615:SF36">
    <property type="entry name" value="MYOSIN HEAVY CHAIN-LIKE, ISOFORM B-RELATED"/>
    <property type="match status" value="1"/>
</dbReference>
<dbReference type="Gene3D" id="4.10.270.10">
    <property type="entry name" value="Myosin, subunit A"/>
    <property type="match status" value="1"/>
</dbReference>
<feature type="non-terminal residue" evidence="9">
    <location>
        <position position="1"/>
    </location>
</feature>
<dbReference type="InterPro" id="IPR036961">
    <property type="entry name" value="Kinesin_motor_dom_sf"/>
</dbReference>
<dbReference type="GO" id="GO:0003774">
    <property type="term" value="F:cytoskeletal motor activity"/>
    <property type="evidence" value="ECO:0007669"/>
    <property type="project" value="InterPro"/>
</dbReference>
<organism evidence="9 10">
    <name type="scientific">Cherax quadricarinatus</name>
    <name type="common">Australian red claw crayfish</name>
    <dbReference type="NCBI Taxonomy" id="27406"/>
    <lineage>
        <taxon>Eukaryota</taxon>
        <taxon>Metazoa</taxon>
        <taxon>Ecdysozoa</taxon>
        <taxon>Arthropoda</taxon>
        <taxon>Crustacea</taxon>
        <taxon>Multicrustacea</taxon>
        <taxon>Malacostraca</taxon>
        <taxon>Eumalacostraca</taxon>
        <taxon>Eucarida</taxon>
        <taxon>Decapoda</taxon>
        <taxon>Pleocyemata</taxon>
        <taxon>Astacidea</taxon>
        <taxon>Parastacoidea</taxon>
        <taxon>Parastacidae</taxon>
        <taxon>Cherax</taxon>
    </lineage>
</organism>
<dbReference type="GO" id="GO:0051015">
    <property type="term" value="F:actin filament binding"/>
    <property type="evidence" value="ECO:0007669"/>
    <property type="project" value="TreeGrafter"/>
</dbReference>
<evidence type="ECO:0000313" key="10">
    <source>
        <dbReference type="Proteomes" id="UP001445076"/>
    </source>
</evidence>
<dbReference type="EMBL" id="JARKIK010000057">
    <property type="protein sequence ID" value="KAK8732468.1"/>
    <property type="molecule type" value="Genomic_DNA"/>
</dbReference>
<feature type="coiled-coil region" evidence="7">
    <location>
        <begin position="463"/>
        <end position="553"/>
    </location>
</feature>
<dbReference type="SMART" id="SM00242">
    <property type="entry name" value="MYSc"/>
    <property type="match status" value="1"/>
</dbReference>
<dbReference type="Gene3D" id="3.40.850.10">
    <property type="entry name" value="Kinesin motor domain"/>
    <property type="match status" value="1"/>
</dbReference>